<dbReference type="EMBL" id="PNYB01000007">
    <property type="protein sequence ID" value="PMS25292.1"/>
    <property type="molecule type" value="Genomic_DNA"/>
</dbReference>
<evidence type="ECO:0000313" key="2">
    <source>
        <dbReference type="Proteomes" id="UP000235347"/>
    </source>
</evidence>
<organism evidence="1 2">
    <name type="scientific">Trinickia soli</name>
    <dbReference type="NCBI Taxonomy" id="380675"/>
    <lineage>
        <taxon>Bacteria</taxon>
        <taxon>Pseudomonadati</taxon>
        <taxon>Pseudomonadota</taxon>
        <taxon>Betaproteobacteria</taxon>
        <taxon>Burkholderiales</taxon>
        <taxon>Burkholderiaceae</taxon>
        <taxon>Trinickia</taxon>
    </lineage>
</organism>
<dbReference type="AlphaFoldDB" id="A0A2N7W7C6"/>
<dbReference type="Proteomes" id="UP000235347">
    <property type="component" value="Unassembled WGS sequence"/>
</dbReference>
<proteinExistence type="predicted"/>
<reference evidence="1 2" key="1">
    <citation type="submission" date="2018-01" db="EMBL/GenBank/DDBJ databases">
        <title>Whole genome analyses suggest that Burkholderia sensu lato contains two further novel genera in the rhizoxinica-symbiotica group Mycetohabitans gen. nov., and Trinickia gen. nov.: implications for the evolution of diazotrophy and nodulation in the Burkholderiaceae.</title>
        <authorList>
            <person name="Estrada-de los Santos P."/>
            <person name="Palmer M."/>
            <person name="Chavez-Ramirez B."/>
            <person name="Beukes C."/>
            <person name="Steenkamp E.T."/>
            <person name="Hirsch A.M."/>
            <person name="Manyaka P."/>
            <person name="Maluk M."/>
            <person name="Lafos M."/>
            <person name="Crook M."/>
            <person name="Gross E."/>
            <person name="Simon M.F."/>
            <person name="Bueno dos Reis Junior F."/>
            <person name="Poole P.S."/>
            <person name="Venter S.N."/>
            <person name="James E.K."/>
        </authorList>
    </citation>
    <scope>NUCLEOTIDE SEQUENCE [LARGE SCALE GENOMIC DNA]</scope>
    <source>
        <strain evidence="1 2">GP25-8</strain>
    </source>
</reference>
<evidence type="ECO:0000313" key="1">
    <source>
        <dbReference type="EMBL" id="PMS25292.1"/>
    </source>
</evidence>
<sequence>MSPLARQSIPAKLCTTRTPLGNVVEHYAKPNREKSPMSGTGMQWVARCEADPRCPELGPLPARIDMDVSVPNAVVGQNVQHGTSVHAAGHSALELLRIMLASHGVPRHELDLLGVDDVSLRGVTVAFLMICADSAEAERFIDMICVTGRVLVRGYERKESTNVTVTLPDREYTVQAYIKTLLEHCKWAAGAPVDDLLAPMPCIVRVESRLGERFLKARKLTALADWKDAYADGVYESLFNETVRDVLRLEEGLRNRVPREEVYWRLSPIEEGVLRWYVGGHDPRAYPNIAGSKAPAKRFSAVACAILKKAQVDINIPWMQHSQLHCRDLADILRYPGDYRPSATDAPWCFCEENWPSTRKEMRRKYDEVAASDLMRRTAR</sequence>
<name>A0A2N7W7C6_9BURK</name>
<comment type="caution">
    <text evidence="1">The sequence shown here is derived from an EMBL/GenBank/DDBJ whole genome shotgun (WGS) entry which is preliminary data.</text>
</comment>
<keyword evidence="2" id="KW-1185">Reference proteome</keyword>
<protein>
    <submittedName>
        <fullName evidence="1">Uncharacterized protein</fullName>
    </submittedName>
</protein>
<accession>A0A2N7W7C6</accession>
<gene>
    <name evidence="1" type="ORF">C0Z19_10090</name>
</gene>